<protein>
    <submittedName>
        <fullName evidence="1">Uncharacterized protein</fullName>
    </submittedName>
</protein>
<gene>
    <name evidence="1" type="ORF">AVEN_192240_1</name>
</gene>
<evidence type="ECO:0000313" key="2">
    <source>
        <dbReference type="Proteomes" id="UP000499080"/>
    </source>
</evidence>
<accession>A0A4Y2TBK7</accession>
<organism evidence="1 2">
    <name type="scientific">Araneus ventricosus</name>
    <name type="common">Orbweaver spider</name>
    <name type="synonym">Epeira ventricosa</name>
    <dbReference type="NCBI Taxonomy" id="182803"/>
    <lineage>
        <taxon>Eukaryota</taxon>
        <taxon>Metazoa</taxon>
        <taxon>Ecdysozoa</taxon>
        <taxon>Arthropoda</taxon>
        <taxon>Chelicerata</taxon>
        <taxon>Arachnida</taxon>
        <taxon>Araneae</taxon>
        <taxon>Araneomorphae</taxon>
        <taxon>Entelegynae</taxon>
        <taxon>Araneoidea</taxon>
        <taxon>Araneidae</taxon>
        <taxon>Araneus</taxon>
    </lineage>
</organism>
<comment type="caution">
    <text evidence="1">The sequence shown here is derived from an EMBL/GenBank/DDBJ whole genome shotgun (WGS) entry which is preliminary data.</text>
</comment>
<feature type="non-terminal residue" evidence="1">
    <location>
        <position position="1"/>
    </location>
</feature>
<evidence type="ECO:0000313" key="1">
    <source>
        <dbReference type="EMBL" id="GBN96789.1"/>
    </source>
</evidence>
<proteinExistence type="predicted"/>
<sequence>RAAKYCKRGVGAAWGKYLRWSGSTKVGDQEGLVKVDNQPDYLQSNKNNTNVAAFLIVGQSTKEKNRKRKKWYGFEICHSCWGTGVDDALAGFILVPRLGWGDILFPLLAVEKVTSVLSTKDRLQNVPIN</sequence>
<dbReference type="Proteomes" id="UP000499080">
    <property type="component" value="Unassembled WGS sequence"/>
</dbReference>
<dbReference type="AlphaFoldDB" id="A0A4Y2TBK7"/>
<dbReference type="EMBL" id="BGPR01026786">
    <property type="protein sequence ID" value="GBN96789.1"/>
    <property type="molecule type" value="Genomic_DNA"/>
</dbReference>
<reference evidence="1 2" key="1">
    <citation type="journal article" date="2019" name="Sci. Rep.">
        <title>Orb-weaving spider Araneus ventricosus genome elucidates the spidroin gene catalogue.</title>
        <authorList>
            <person name="Kono N."/>
            <person name="Nakamura H."/>
            <person name="Ohtoshi R."/>
            <person name="Moran D.A.P."/>
            <person name="Shinohara A."/>
            <person name="Yoshida Y."/>
            <person name="Fujiwara M."/>
            <person name="Mori M."/>
            <person name="Tomita M."/>
            <person name="Arakawa K."/>
        </authorList>
    </citation>
    <scope>NUCLEOTIDE SEQUENCE [LARGE SCALE GENOMIC DNA]</scope>
</reference>
<name>A0A4Y2TBK7_ARAVE</name>
<keyword evidence="2" id="KW-1185">Reference proteome</keyword>